<evidence type="ECO:0000313" key="1">
    <source>
        <dbReference type="EnsemblMetazoa" id="BGLB035481-PA"/>
    </source>
</evidence>
<accession>A0A2C9LVJ9</accession>
<organism evidence="1 2">
    <name type="scientific">Biomphalaria glabrata</name>
    <name type="common">Bloodfluke planorb</name>
    <name type="synonym">Freshwater snail</name>
    <dbReference type="NCBI Taxonomy" id="6526"/>
    <lineage>
        <taxon>Eukaryota</taxon>
        <taxon>Metazoa</taxon>
        <taxon>Spiralia</taxon>
        <taxon>Lophotrochozoa</taxon>
        <taxon>Mollusca</taxon>
        <taxon>Gastropoda</taxon>
        <taxon>Heterobranchia</taxon>
        <taxon>Euthyneura</taxon>
        <taxon>Panpulmonata</taxon>
        <taxon>Hygrophila</taxon>
        <taxon>Lymnaeoidea</taxon>
        <taxon>Planorbidae</taxon>
        <taxon>Biomphalaria</taxon>
    </lineage>
</organism>
<dbReference type="VEuPathDB" id="VectorBase:BGLAX_042997"/>
<dbReference type="AlphaFoldDB" id="A0A2C9LVJ9"/>
<dbReference type="EnsemblMetazoa" id="BGLB035481-RA">
    <property type="protein sequence ID" value="BGLB035481-PA"/>
    <property type="gene ID" value="BGLB035481"/>
</dbReference>
<dbReference type="VEuPathDB" id="VectorBase:BGLB035481"/>
<evidence type="ECO:0000313" key="2">
    <source>
        <dbReference type="Proteomes" id="UP000076420"/>
    </source>
</evidence>
<dbReference type="Proteomes" id="UP000076420">
    <property type="component" value="Unassembled WGS sequence"/>
</dbReference>
<proteinExistence type="predicted"/>
<reference evidence="1" key="1">
    <citation type="submission" date="2020-05" db="UniProtKB">
        <authorList>
            <consortium name="EnsemblMetazoa"/>
        </authorList>
    </citation>
    <scope>IDENTIFICATION</scope>
    <source>
        <strain evidence="1">BB02</strain>
    </source>
</reference>
<sequence>TDVQDIDIDGPKGSITSELSISSLLQIEDEDLKELPKEKVEMYLRTLFIALEDTPTAKNDTESASEILRLLCYNEHAILIIEVLSDQMYLIEKITEQCIDWIEEALDLKKKDSTKVPVSVLNLLVALEVLFSSDLQILKKKENEGQPLSPCTNELENKFFKLFASVMTASINPAIQKKEMTDIKKKCFIIIFYLVKDKKMWERKRSLNEIQQ</sequence>
<dbReference type="KEGG" id="bgt:106076817"/>
<name>A0A2C9LVJ9_BIOGL</name>
<protein>
    <submittedName>
        <fullName evidence="1">Uncharacterized protein</fullName>
    </submittedName>
</protein>
<gene>
    <name evidence="1" type="primary">106076817</name>
</gene>